<feature type="region of interest" description="Disordered" evidence="1">
    <location>
        <begin position="1"/>
        <end position="24"/>
    </location>
</feature>
<dbReference type="EMBL" id="MU004344">
    <property type="protein sequence ID" value="KAF2655767.1"/>
    <property type="molecule type" value="Genomic_DNA"/>
</dbReference>
<evidence type="ECO:0000256" key="1">
    <source>
        <dbReference type="SAM" id="MobiDB-lite"/>
    </source>
</evidence>
<name>A0A6A6T8Z2_9PLEO</name>
<dbReference type="PANTHER" id="PTHR42085:SF1">
    <property type="entry name" value="F-BOX DOMAIN-CONTAINING PROTEIN"/>
    <property type="match status" value="1"/>
</dbReference>
<accession>A0A6A6T8Z2</accession>
<evidence type="ECO:0000313" key="3">
    <source>
        <dbReference type="Proteomes" id="UP000799324"/>
    </source>
</evidence>
<dbReference type="OrthoDB" id="62952at2759"/>
<evidence type="ECO:0000313" key="2">
    <source>
        <dbReference type="EMBL" id="KAF2655767.1"/>
    </source>
</evidence>
<feature type="compositionally biased region" description="Polar residues" evidence="1">
    <location>
        <begin position="41"/>
        <end position="63"/>
    </location>
</feature>
<dbReference type="Proteomes" id="UP000799324">
    <property type="component" value="Unassembled WGS sequence"/>
</dbReference>
<gene>
    <name evidence="2" type="ORF">K491DRAFT_757978</name>
</gene>
<organism evidence="2 3">
    <name type="scientific">Lophiostoma macrostomum CBS 122681</name>
    <dbReference type="NCBI Taxonomy" id="1314788"/>
    <lineage>
        <taxon>Eukaryota</taxon>
        <taxon>Fungi</taxon>
        <taxon>Dikarya</taxon>
        <taxon>Ascomycota</taxon>
        <taxon>Pezizomycotina</taxon>
        <taxon>Dothideomycetes</taxon>
        <taxon>Pleosporomycetidae</taxon>
        <taxon>Pleosporales</taxon>
        <taxon>Lophiostomataceae</taxon>
        <taxon>Lophiostoma</taxon>
    </lineage>
</organism>
<sequence length="452" mass="51729">MVSIASQKRKRQFMDPGTVRGPWNAPPLSWYLGEELRNPRFTQVTDLDSSQGPRGHIPNSTNRETTKMPSPPHRKRRASDSDAPPYKKACQTMTPSFLMPPILASKPIGTMCFFMDELPPELRLEVYKYLVVADEPLSGNGERGLHLAVLRVNRQIHEEAKALFYARNKFHVTSSRVRLLVPEVKDELNIQNGEVHFLPKVQQDNPIHFEPPLHPSTWKLLRHVTIDLNYYPATLTDSNIIDPHGPEERTPRRKFNRSCITFANQLTALVHAAGPHLLSLHLTSNVEDDFFASDILSTHMLLSKNRVWGMTLAYRLRPAYIAYSMEFSNCHFRARLPRDLFARSRRDFGTLAAHVQLCVPRILFSLFTRDAAYPRDRDGKTDLVPLVKKYWKSLEQDLGFVGTVFDEELCEKEENVMCRLPDFAKPAGKKELGEELGGHVKDVLEKAMRALR</sequence>
<protein>
    <recommendedName>
        <fullName evidence="4">F-box domain-containing protein</fullName>
    </recommendedName>
</protein>
<reference evidence="2" key="1">
    <citation type="journal article" date="2020" name="Stud. Mycol.">
        <title>101 Dothideomycetes genomes: a test case for predicting lifestyles and emergence of pathogens.</title>
        <authorList>
            <person name="Haridas S."/>
            <person name="Albert R."/>
            <person name="Binder M."/>
            <person name="Bloem J."/>
            <person name="Labutti K."/>
            <person name="Salamov A."/>
            <person name="Andreopoulos B."/>
            <person name="Baker S."/>
            <person name="Barry K."/>
            <person name="Bills G."/>
            <person name="Bluhm B."/>
            <person name="Cannon C."/>
            <person name="Castanera R."/>
            <person name="Culley D."/>
            <person name="Daum C."/>
            <person name="Ezra D."/>
            <person name="Gonzalez J."/>
            <person name="Henrissat B."/>
            <person name="Kuo A."/>
            <person name="Liang C."/>
            <person name="Lipzen A."/>
            <person name="Lutzoni F."/>
            <person name="Magnuson J."/>
            <person name="Mondo S."/>
            <person name="Nolan M."/>
            <person name="Ohm R."/>
            <person name="Pangilinan J."/>
            <person name="Park H.-J."/>
            <person name="Ramirez L."/>
            <person name="Alfaro M."/>
            <person name="Sun H."/>
            <person name="Tritt A."/>
            <person name="Yoshinaga Y."/>
            <person name="Zwiers L.-H."/>
            <person name="Turgeon B."/>
            <person name="Goodwin S."/>
            <person name="Spatafora J."/>
            <person name="Crous P."/>
            <person name="Grigoriev I."/>
        </authorList>
    </citation>
    <scope>NUCLEOTIDE SEQUENCE</scope>
    <source>
        <strain evidence="2">CBS 122681</strain>
    </source>
</reference>
<dbReference type="PANTHER" id="PTHR42085">
    <property type="entry name" value="F-BOX DOMAIN-CONTAINING PROTEIN"/>
    <property type="match status" value="1"/>
</dbReference>
<keyword evidence="3" id="KW-1185">Reference proteome</keyword>
<evidence type="ECO:0008006" key="4">
    <source>
        <dbReference type="Google" id="ProtNLM"/>
    </source>
</evidence>
<feature type="region of interest" description="Disordered" evidence="1">
    <location>
        <begin position="41"/>
        <end position="87"/>
    </location>
</feature>
<dbReference type="AlphaFoldDB" id="A0A6A6T8Z2"/>
<proteinExistence type="predicted"/>
<dbReference type="InterPro" id="IPR038883">
    <property type="entry name" value="AN11006-like"/>
</dbReference>